<feature type="signal peptide" evidence="1">
    <location>
        <begin position="1"/>
        <end position="20"/>
    </location>
</feature>
<gene>
    <name evidence="2" type="ORF">PHACADRAFT_252473</name>
</gene>
<accession>K5WG32</accession>
<dbReference type="PANTHER" id="PTHR37487:SF3">
    <property type="entry name" value="CLEAVAGE_POLYADENYLATION SPECIFICITY FACTOR A SUBUNIT N-TERMINAL DOMAIN-CONTAINING PROTEIN"/>
    <property type="match status" value="1"/>
</dbReference>
<name>K5WG32_PHACS</name>
<protein>
    <recommendedName>
        <fullName evidence="4">Dystroglycan-type cadherin-like domain-containing protein</fullName>
    </recommendedName>
</protein>
<evidence type="ECO:0000256" key="1">
    <source>
        <dbReference type="SAM" id="SignalP"/>
    </source>
</evidence>
<dbReference type="KEGG" id="pco:PHACADRAFT_252473"/>
<keyword evidence="3" id="KW-1185">Reference proteome</keyword>
<dbReference type="AlphaFoldDB" id="K5WG32"/>
<dbReference type="PANTHER" id="PTHR37487">
    <property type="entry name" value="CHROMOSOME 1, WHOLE GENOME SHOTGUN SEQUENCE"/>
    <property type="match status" value="1"/>
</dbReference>
<sequence length="111" mass="11499">MKNIFASFLIVAVSIGCTVAVPQPFFVNTPSSVTECVPTTIEWAGGDTDFTLAVIANGDEFAAFSNINSDSFTWATNVPSGTVVGFTVTDDAGDQVETALVTVQPGSNACI</sequence>
<dbReference type="OrthoDB" id="3362246at2759"/>
<evidence type="ECO:0000313" key="2">
    <source>
        <dbReference type="EMBL" id="EKM58270.1"/>
    </source>
</evidence>
<keyword evidence="1" id="KW-0732">Signal</keyword>
<evidence type="ECO:0000313" key="3">
    <source>
        <dbReference type="Proteomes" id="UP000008370"/>
    </source>
</evidence>
<reference evidence="2 3" key="1">
    <citation type="journal article" date="2012" name="BMC Genomics">
        <title>Comparative genomics of the white-rot fungi, Phanerochaete carnosa and P. chrysosporium, to elucidate the genetic basis of the distinct wood types they colonize.</title>
        <authorList>
            <person name="Suzuki H."/>
            <person name="MacDonald J."/>
            <person name="Syed K."/>
            <person name="Salamov A."/>
            <person name="Hori C."/>
            <person name="Aerts A."/>
            <person name="Henrissat B."/>
            <person name="Wiebenga A."/>
            <person name="vanKuyk P.A."/>
            <person name="Barry K."/>
            <person name="Lindquist E."/>
            <person name="LaButti K."/>
            <person name="Lapidus A."/>
            <person name="Lucas S."/>
            <person name="Coutinho P."/>
            <person name="Gong Y."/>
            <person name="Samejima M."/>
            <person name="Mahadevan R."/>
            <person name="Abou-Zaid M."/>
            <person name="de Vries R.P."/>
            <person name="Igarashi K."/>
            <person name="Yadav J.S."/>
            <person name="Grigoriev I.V."/>
            <person name="Master E.R."/>
        </authorList>
    </citation>
    <scope>NUCLEOTIDE SEQUENCE [LARGE SCALE GENOMIC DNA]</scope>
    <source>
        <strain evidence="2 3">HHB-10118-sp</strain>
    </source>
</reference>
<dbReference type="GeneID" id="18915490"/>
<dbReference type="Proteomes" id="UP000008370">
    <property type="component" value="Unassembled WGS sequence"/>
</dbReference>
<feature type="chain" id="PRO_5003885592" description="Dystroglycan-type cadherin-like domain-containing protein" evidence="1">
    <location>
        <begin position="21"/>
        <end position="111"/>
    </location>
</feature>
<dbReference type="EMBL" id="JH930470">
    <property type="protein sequence ID" value="EKM58270.1"/>
    <property type="molecule type" value="Genomic_DNA"/>
</dbReference>
<organism evidence="2 3">
    <name type="scientific">Phanerochaete carnosa (strain HHB-10118-sp)</name>
    <name type="common">White-rot fungus</name>
    <name type="synonym">Peniophora carnosa</name>
    <dbReference type="NCBI Taxonomy" id="650164"/>
    <lineage>
        <taxon>Eukaryota</taxon>
        <taxon>Fungi</taxon>
        <taxon>Dikarya</taxon>
        <taxon>Basidiomycota</taxon>
        <taxon>Agaricomycotina</taxon>
        <taxon>Agaricomycetes</taxon>
        <taxon>Polyporales</taxon>
        <taxon>Phanerochaetaceae</taxon>
        <taxon>Phanerochaete</taxon>
    </lineage>
</organism>
<evidence type="ECO:0008006" key="4">
    <source>
        <dbReference type="Google" id="ProtNLM"/>
    </source>
</evidence>
<dbReference type="InParanoid" id="K5WG32"/>
<dbReference type="PROSITE" id="PS51257">
    <property type="entry name" value="PROKAR_LIPOPROTEIN"/>
    <property type="match status" value="1"/>
</dbReference>
<dbReference type="HOGENOM" id="CLU_063099_4_1_1"/>
<proteinExistence type="predicted"/>
<dbReference type="RefSeq" id="XP_007393592.1">
    <property type="nucleotide sequence ID" value="XM_007393530.1"/>
</dbReference>